<evidence type="ECO:0000313" key="3">
    <source>
        <dbReference type="Proteomes" id="UP000014216"/>
    </source>
</evidence>
<feature type="domain" description="PAS" evidence="1">
    <location>
        <begin position="1"/>
        <end position="43"/>
    </location>
</feature>
<evidence type="ECO:0000259" key="1">
    <source>
        <dbReference type="PROSITE" id="PS50112"/>
    </source>
</evidence>
<dbReference type="Pfam" id="PF00989">
    <property type="entry name" value="PAS"/>
    <property type="match status" value="1"/>
</dbReference>
<accession>S0G7V2</accession>
<dbReference type="PROSITE" id="PS50112">
    <property type="entry name" value="PAS"/>
    <property type="match status" value="1"/>
</dbReference>
<comment type="caution">
    <text evidence="2">The sequence shown here is derived from an EMBL/GenBank/DDBJ whole genome shotgun (WGS) entry which is preliminary data.</text>
</comment>
<dbReference type="InterPro" id="IPR000014">
    <property type="entry name" value="PAS"/>
</dbReference>
<name>S0G7V2_9BACT</name>
<reference evidence="2 3" key="1">
    <citation type="journal article" date="2013" name="Genome Announc.">
        <title>Draft Genome Sequence of Desulfotignum phosphitoxidans DSM 13687 Strain FiPS-3.</title>
        <authorList>
            <person name="Poehlein A."/>
            <person name="Daniel R."/>
            <person name="Simeonova D.D."/>
        </authorList>
    </citation>
    <scope>NUCLEOTIDE SEQUENCE [LARGE SCALE GENOMIC DNA]</scope>
    <source>
        <strain evidence="2 3">DSM 13687</strain>
    </source>
</reference>
<protein>
    <submittedName>
        <fullName evidence="2">PAS domain-containing protein</fullName>
    </submittedName>
</protein>
<dbReference type="Gene3D" id="3.30.450.20">
    <property type="entry name" value="PAS domain"/>
    <property type="match status" value="1"/>
</dbReference>
<dbReference type="GO" id="GO:0006355">
    <property type="term" value="P:regulation of DNA-templated transcription"/>
    <property type="evidence" value="ECO:0007669"/>
    <property type="project" value="InterPro"/>
</dbReference>
<dbReference type="CDD" id="cd00130">
    <property type="entry name" value="PAS"/>
    <property type="match status" value="1"/>
</dbReference>
<dbReference type="AlphaFoldDB" id="S0G7V2"/>
<dbReference type="InterPro" id="IPR035965">
    <property type="entry name" value="PAS-like_dom_sf"/>
</dbReference>
<evidence type="ECO:0000313" key="2">
    <source>
        <dbReference type="EMBL" id="EMS81186.1"/>
    </source>
</evidence>
<dbReference type="RefSeq" id="WP_006963854.1">
    <property type="nucleotide sequence ID" value="NZ_APJX01000001.1"/>
</dbReference>
<dbReference type="SUPFAM" id="SSF55785">
    <property type="entry name" value="PYP-like sensor domain (PAS domain)"/>
    <property type="match status" value="1"/>
</dbReference>
<organism evidence="2 3">
    <name type="scientific">Desulfotignum phosphitoxidans DSM 13687</name>
    <dbReference type="NCBI Taxonomy" id="1286635"/>
    <lineage>
        <taxon>Bacteria</taxon>
        <taxon>Pseudomonadati</taxon>
        <taxon>Thermodesulfobacteriota</taxon>
        <taxon>Desulfobacteria</taxon>
        <taxon>Desulfobacterales</taxon>
        <taxon>Desulfobacteraceae</taxon>
        <taxon>Desulfotignum</taxon>
    </lineage>
</organism>
<gene>
    <name evidence="2" type="ORF">Dpo_1c03250</name>
</gene>
<dbReference type="NCBIfam" id="TIGR00229">
    <property type="entry name" value="sensory_box"/>
    <property type="match status" value="1"/>
</dbReference>
<dbReference type="OrthoDB" id="118142at2"/>
<sequence>MTYMTEGLVLTDTQGTVAFINHRLSKMLGYPPEQILGKIWLDM</sequence>
<dbReference type="InterPro" id="IPR013767">
    <property type="entry name" value="PAS_fold"/>
</dbReference>
<dbReference type="Proteomes" id="UP000014216">
    <property type="component" value="Unassembled WGS sequence"/>
</dbReference>
<keyword evidence="3" id="KW-1185">Reference proteome</keyword>
<proteinExistence type="predicted"/>
<dbReference type="EMBL" id="APJX01000001">
    <property type="protein sequence ID" value="EMS81186.1"/>
    <property type="molecule type" value="Genomic_DNA"/>
</dbReference>